<reference evidence="4" key="1">
    <citation type="submission" date="2012-12" db="EMBL/GenBank/DDBJ databases">
        <authorList>
            <person name="Hellsten U."/>
            <person name="Grimwood J."/>
            <person name="Chapman J.A."/>
            <person name="Shapiro H."/>
            <person name="Aerts A."/>
            <person name="Otillar R.P."/>
            <person name="Terry A.Y."/>
            <person name="Boore J.L."/>
            <person name="Simakov O."/>
            <person name="Marletaz F."/>
            <person name="Cho S.-J."/>
            <person name="Edsinger-Gonzales E."/>
            <person name="Havlak P."/>
            <person name="Kuo D.-H."/>
            <person name="Larsson T."/>
            <person name="Lv J."/>
            <person name="Arendt D."/>
            <person name="Savage R."/>
            <person name="Osoegawa K."/>
            <person name="de Jong P."/>
            <person name="Lindberg D.R."/>
            <person name="Seaver E.C."/>
            <person name="Weisblat D.A."/>
            <person name="Putnam N.H."/>
            <person name="Grigoriev I.V."/>
            <person name="Rokhsar D.S."/>
        </authorList>
    </citation>
    <scope>NUCLEOTIDE SEQUENCE</scope>
</reference>
<dbReference type="Gene3D" id="2.60.40.10">
    <property type="entry name" value="Immunoglobulins"/>
    <property type="match status" value="1"/>
</dbReference>
<dbReference type="Gene3D" id="4.10.75.10">
    <property type="entry name" value="Elafin-like"/>
    <property type="match status" value="1"/>
</dbReference>
<dbReference type="InterPro" id="IPR008197">
    <property type="entry name" value="WAP_dom"/>
</dbReference>
<dbReference type="InterPro" id="IPR036116">
    <property type="entry name" value="FN3_sf"/>
</dbReference>
<dbReference type="PANTHER" id="PTHR14131">
    <property type="entry name" value="ANOSMIN"/>
    <property type="match status" value="1"/>
</dbReference>
<dbReference type="AlphaFoldDB" id="T1G862"/>
<dbReference type="Pfam" id="PF00095">
    <property type="entry name" value="WAP"/>
    <property type="match status" value="1"/>
</dbReference>
<dbReference type="PRINTS" id="PR00003">
    <property type="entry name" value="4DISULPHCORE"/>
</dbReference>
<dbReference type="EMBL" id="KB095840">
    <property type="protein sequence ID" value="ESO11218.1"/>
    <property type="molecule type" value="Genomic_DNA"/>
</dbReference>
<dbReference type="Proteomes" id="UP000015101">
    <property type="component" value="Unassembled WGS sequence"/>
</dbReference>
<evidence type="ECO:0000313" key="3">
    <source>
        <dbReference type="EnsemblMetazoa" id="HelroP91617"/>
    </source>
</evidence>
<name>T1G862_HELRO</name>
<dbReference type="GeneID" id="20217259"/>
<reference evidence="2 4" key="2">
    <citation type="journal article" date="2013" name="Nature">
        <title>Insights into bilaterian evolution from three spiralian genomes.</title>
        <authorList>
            <person name="Simakov O."/>
            <person name="Marletaz F."/>
            <person name="Cho S.J."/>
            <person name="Edsinger-Gonzales E."/>
            <person name="Havlak P."/>
            <person name="Hellsten U."/>
            <person name="Kuo D.H."/>
            <person name="Larsson T."/>
            <person name="Lv J."/>
            <person name="Arendt D."/>
            <person name="Savage R."/>
            <person name="Osoegawa K."/>
            <person name="de Jong P."/>
            <person name="Grimwood J."/>
            <person name="Chapman J.A."/>
            <person name="Shapiro H."/>
            <person name="Aerts A."/>
            <person name="Otillar R.P."/>
            <person name="Terry A.Y."/>
            <person name="Boore J.L."/>
            <person name="Grigoriev I.V."/>
            <person name="Lindberg D.R."/>
            <person name="Seaver E.C."/>
            <person name="Weisblat D.A."/>
            <person name="Putnam N.H."/>
            <person name="Rokhsar D.S."/>
        </authorList>
    </citation>
    <scope>NUCLEOTIDE SEQUENCE</scope>
</reference>
<reference evidence="3" key="3">
    <citation type="submission" date="2015-06" db="UniProtKB">
        <authorList>
            <consortium name="EnsemblMetazoa"/>
        </authorList>
    </citation>
    <scope>IDENTIFICATION</scope>
</reference>
<dbReference type="OMA" id="NDRDIRY"/>
<dbReference type="OrthoDB" id="5912026at2759"/>
<dbReference type="RefSeq" id="XP_009010673.1">
    <property type="nucleotide sequence ID" value="XM_009012425.1"/>
</dbReference>
<dbReference type="HOGENOM" id="CLU_1506799_0_0_1"/>
<gene>
    <name evidence="3" type="primary">20217259</name>
    <name evidence="2" type="ORF">HELRODRAFT_91617</name>
</gene>
<organism evidence="3 4">
    <name type="scientific">Helobdella robusta</name>
    <name type="common">Californian leech</name>
    <dbReference type="NCBI Taxonomy" id="6412"/>
    <lineage>
        <taxon>Eukaryota</taxon>
        <taxon>Metazoa</taxon>
        <taxon>Spiralia</taxon>
        <taxon>Lophotrochozoa</taxon>
        <taxon>Annelida</taxon>
        <taxon>Clitellata</taxon>
        <taxon>Hirudinea</taxon>
        <taxon>Rhynchobdellida</taxon>
        <taxon>Glossiphoniidae</taxon>
        <taxon>Helobdella</taxon>
    </lineage>
</organism>
<dbReference type="FunFam" id="4.10.75.10:FF:000001">
    <property type="entry name" value="Anosmin 1"/>
    <property type="match status" value="1"/>
</dbReference>
<accession>T1G862</accession>
<dbReference type="PANTHER" id="PTHR14131:SF5">
    <property type="entry name" value="ANOSMIN-1"/>
    <property type="match status" value="1"/>
</dbReference>
<dbReference type="SMART" id="SM00217">
    <property type="entry name" value="WAP"/>
    <property type="match status" value="1"/>
</dbReference>
<protein>
    <recommendedName>
        <fullName evidence="1">WAP domain-containing protein</fullName>
    </recommendedName>
</protein>
<dbReference type="PROSITE" id="PS51390">
    <property type="entry name" value="WAP"/>
    <property type="match status" value="1"/>
</dbReference>
<dbReference type="InParanoid" id="T1G862"/>
<dbReference type="EnsemblMetazoa" id="HelroT91617">
    <property type="protein sequence ID" value="HelroP91617"/>
    <property type="gene ID" value="HelroG91617"/>
</dbReference>
<dbReference type="InterPro" id="IPR013783">
    <property type="entry name" value="Ig-like_fold"/>
</dbReference>
<dbReference type="CTD" id="20217259"/>
<dbReference type="SUPFAM" id="SSF49265">
    <property type="entry name" value="Fibronectin type III"/>
    <property type="match status" value="1"/>
</dbReference>
<dbReference type="eggNOG" id="KOG4802">
    <property type="taxonomic scope" value="Eukaryota"/>
</dbReference>
<proteinExistence type="predicted"/>
<dbReference type="CDD" id="cd00199">
    <property type="entry name" value="WAP"/>
    <property type="match status" value="1"/>
</dbReference>
<dbReference type="InterPro" id="IPR003961">
    <property type="entry name" value="FN3_dom"/>
</dbReference>
<dbReference type="EMBL" id="AMQM01008746">
    <property type="status" value="NOT_ANNOTATED_CDS"/>
    <property type="molecule type" value="Genomic_DNA"/>
</dbReference>
<dbReference type="CDD" id="cd00063">
    <property type="entry name" value="FN3"/>
    <property type="match status" value="1"/>
</dbReference>
<evidence type="ECO:0000259" key="1">
    <source>
        <dbReference type="PROSITE" id="PS51390"/>
    </source>
</evidence>
<dbReference type="SUPFAM" id="SSF57256">
    <property type="entry name" value="Elafin-like"/>
    <property type="match status" value="1"/>
</dbReference>
<dbReference type="KEGG" id="hro:HELRODRAFT_91617"/>
<evidence type="ECO:0000313" key="4">
    <source>
        <dbReference type="Proteomes" id="UP000015101"/>
    </source>
</evidence>
<dbReference type="STRING" id="6412.T1G862"/>
<dbReference type="InterPro" id="IPR042447">
    <property type="entry name" value="Anosmin-1"/>
</dbReference>
<sequence length="180" mass="19507">CRESCEFMRVVKGIKSGRCPPETLVSGEAATCVKACTNDANCSDIHKCCSNGCGWTCQQPTHIYDASTSSSSSSSLQSSSAASSIELKWNNVMNANSLDLVLYLVESRFNVGQQFDEAQLTNWTQVAQTTGTSTTLDAKAGHWYQYRVTAVNMYGSRGGSEPSQAFALSRGDLTFPNIWT</sequence>
<keyword evidence="4" id="KW-1185">Reference proteome</keyword>
<dbReference type="GO" id="GO:0005576">
    <property type="term" value="C:extracellular region"/>
    <property type="evidence" value="ECO:0007669"/>
    <property type="project" value="InterPro"/>
</dbReference>
<feature type="domain" description="WAP" evidence="1">
    <location>
        <begin position="12"/>
        <end position="61"/>
    </location>
</feature>
<evidence type="ECO:0000313" key="2">
    <source>
        <dbReference type="EMBL" id="ESO11218.1"/>
    </source>
</evidence>
<dbReference type="InterPro" id="IPR036645">
    <property type="entry name" value="Elafin-like_sf"/>
</dbReference>
<dbReference type="GO" id="GO:0030414">
    <property type="term" value="F:peptidase inhibitor activity"/>
    <property type="evidence" value="ECO:0007669"/>
    <property type="project" value="InterPro"/>
</dbReference>